<evidence type="ECO:0000313" key="2">
    <source>
        <dbReference type="EMBL" id="KAK8757024.1"/>
    </source>
</evidence>
<reference evidence="2 3" key="1">
    <citation type="journal article" date="2023" name="Arcadia Sci">
        <title>De novo assembly of a long-read Amblyomma americanum tick genome.</title>
        <authorList>
            <person name="Chou S."/>
            <person name="Poskanzer K.E."/>
            <person name="Rollins M."/>
            <person name="Thuy-Boun P.S."/>
        </authorList>
    </citation>
    <scope>NUCLEOTIDE SEQUENCE [LARGE SCALE GENOMIC DNA]</scope>
    <source>
        <strain evidence="2">F_SG_1</strain>
        <tissue evidence="2">Salivary glands</tissue>
    </source>
</reference>
<name>A0AAQ4D3I4_AMBAM</name>
<evidence type="ECO:0000256" key="1">
    <source>
        <dbReference type="SAM" id="SignalP"/>
    </source>
</evidence>
<feature type="chain" id="PRO_5042978238" description="Secreted protein" evidence="1">
    <location>
        <begin position="28"/>
        <end position="408"/>
    </location>
</feature>
<protein>
    <recommendedName>
        <fullName evidence="4">Secreted protein</fullName>
    </recommendedName>
</protein>
<evidence type="ECO:0000313" key="3">
    <source>
        <dbReference type="Proteomes" id="UP001321473"/>
    </source>
</evidence>
<accession>A0AAQ4D3I4</accession>
<comment type="caution">
    <text evidence="2">The sequence shown here is derived from an EMBL/GenBank/DDBJ whole genome shotgun (WGS) entry which is preliminary data.</text>
</comment>
<feature type="signal peptide" evidence="1">
    <location>
        <begin position="1"/>
        <end position="27"/>
    </location>
</feature>
<sequence length="408" mass="44570">MQPLRMTPTGYSLVTIIMALNLTLCYAAPKTKQAPRSVKEACGEQKPLLWSNGFRYVEQFPAALRGSVLKCLSTNPTAAKQLDTQLDAYRQEALKAILPKGTPPDKLSQTVCEITMTPIDGTNEVVKRKSVPSLDIKAIQAKCLKCAFPKLSEADALARYKEVVKTFESYEDNAVRVTSELEAAMRYVLDEGPTKEMNDAARTMCLKTMAPGVASNQYMTHAVSLFKKGDLETKKKIDACTYKNSLKGKWVRARQMMIRECALEAQKKLSANLQGDLQFLYALHLNTTALDIYLSCAEHEEDTIVDGPTGPGGPVDVYCTSQGRPPRKCPQCAAEVYTTVDAGKVEAAVDACYSKKEAAHPLYKEYTGYLGRLQATDNDKTKCLQGVLGAQRAAAIPASQGGKSAKKG</sequence>
<dbReference type="Proteomes" id="UP001321473">
    <property type="component" value="Unassembled WGS sequence"/>
</dbReference>
<organism evidence="2 3">
    <name type="scientific">Amblyomma americanum</name>
    <name type="common">Lone star tick</name>
    <dbReference type="NCBI Taxonomy" id="6943"/>
    <lineage>
        <taxon>Eukaryota</taxon>
        <taxon>Metazoa</taxon>
        <taxon>Ecdysozoa</taxon>
        <taxon>Arthropoda</taxon>
        <taxon>Chelicerata</taxon>
        <taxon>Arachnida</taxon>
        <taxon>Acari</taxon>
        <taxon>Parasitiformes</taxon>
        <taxon>Ixodida</taxon>
        <taxon>Ixodoidea</taxon>
        <taxon>Ixodidae</taxon>
        <taxon>Amblyomminae</taxon>
        <taxon>Amblyomma</taxon>
    </lineage>
</organism>
<dbReference type="AlphaFoldDB" id="A0AAQ4D3I4"/>
<evidence type="ECO:0008006" key="4">
    <source>
        <dbReference type="Google" id="ProtNLM"/>
    </source>
</evidence>
<keyword evidence="1" id="KW-0732">Signal</keyword>
<gene>
    <name evidence="2" type="ORF">V5799_000274</name>
</gene>
<proteinExistence type="predicted"/>
<dbReference type="EMBL" id="JARKHS020035656">
    <property type="protein sequence ID" value="KAK8757024.1"/>
    <property type="molecule type" value="Genomic_DNA"/>
</dbReference>
<keyword evidence="3" id="KW-1185">Reference proteome</keyword>